<dbReference type="PANTHER" id="PTHR43165">
    <property type="entry name" value="METALLOPHOSPHOESTERASE"/>
    <property type="match status" value="1"/>
</dbReference>
<comment type="similarity">
    <text evidence="1 2">Belongs to the metallophosphoesterase superfamily. YfcE family.</text>
</comment>
<dbReference type="InterPro" id="IPR024654">
    <property type="entry name" value="Calcineurin-like_PHP_lpxH"/>
</dbReference>
<keyword evidence="2" id="KW-0479">Metal-binding</keyword>
<dbReference type="NCBIfam" id="TIGR00040">
    <property type="entry name" value="yfcE"/>
    <property type="match status" value="1"/>
</dbReference>
<dbReference type="EMBL" id="PCRP01000004">
    <property type="protein sequence ID" value="PIP24001.1"/>
    <property type="molecule type" value="Genomic_DNA"/>
</dbReference>
<evidence type="ECO:0000313" key="4">
    <source>
        <dbReference type="EMBL" id="PIP24001.1"/>
    </source>
</evidence>
<comment type="cofactor">
    <cofactor evidence="2">
        <name>a divalent metal cation</name>
        <dbReference type="ChEBI" id="CHEBI:60240"/>
    </cofactor>
</comment>
<comment type="caution">
    <text evidence="4">The sequence shown here is derived from an EMBL/GenBank/DDBJ whole genome shotgun (WGS) entry which is preliminary data.</text>
</comment>
<accession>A0A2G9YZV5</accession>
<feature type="domain" description="Calcineurin-like phosphoesterase" evidence="3">
    <location>
        <begin position="1"/>
        <end position="154"/>
    </location>
</feature>
<dbReference type="Proteomes" id="UP000230273">
    <property type="component" value="Unassembled WGS sequence"/>
</dbReference>
<proteinExistence type="inferred from homology"/>
<dbReference type="EC" id="3.1.4.-" evidence="2"/>
<organism evidence="4 5">
    <name type="scientific">Candidatus Nealsonbacteria bacterium CG23_combo_of_CG06-09_8_20_14_all_38_19</name>
    <dbReference type="NCBI Taxonomy" id="1974721"/>
    <lineage>
        <taxon>Bacteria</taxon>
        <taxon>Candidatus Nealsoniibacteriota</taxon>
    </lineage>
</organism>
<gene>
    <name evidence="4" type="ORF">COX36_00255</name>
</gene>
<dbReference type="GO" id="GO:0046872">
    <property type="term" value="F:metal ion binding"/>
    <property type="evidence" value="ECO:0007669"/>
    <property type="project" value="UniProtKB-KW"/>
</dbReference>
<evidence type="ECO:0000256" key="1">
    <source>
        <dbReference type="ARBA" id="ARBA00008950"/>
    </source>
</evidence>
<dbReference type="GO" id="GO:0016787">
    <property type="term" value="F:hydrolase activity"/>
    <property type="evidence" value="ECO:0007669"/>
    <property type="project" value="UniProtKB-UniRule"/>
</dbReference>
<dbReference type="PANTHER" id="PTHR43165:SF1">
    <property type="entry name" value="PHOSPHODIESTERASE MJ0936"/>
    <property type="match status" value="1"/>
</dbReference>
<dbReference type="Pfam" id="PF12850">
    <property type="entry name" value="Metallophos_2"/>
    <property type="match status" value="1"/>
</dbReference>
<dbReference type="InterPro" id="IPR053193">
    <property type="entry name" value="MetalloPDE_YfcE-like"/>
</dbReference>
<dbReference type="AlphaFoldDB" id="A0A2G9YZV5"/>
<evidence type="ECO:0000259" key="3">
    <source>
        <dbReference type="Pfam" id="PF12850"/>
    </source>
</evidence>
<reference evidence="4 5" key="1">
    <citation type="submission" date="2017-09" db="EMBL/GenBank/DDBJ databases">
        <title>Depth-based differentiation of microbial function through sediment-hosted aquifers and enrichment of novel symbionts in the deep terrestrial subsurface.</title>
        <authorList>
            <person name="Probst A.J."/>
            <person name="Ladd B."/>
            <person name="Jarett J.K."/>
            <person name="Geller-Mcgrath D.E."/>
            <person name="Sieber C.M."/>
            <person name="Emerson J.B."/>
            <person name="Anantharaman K."/>
            <person name="Thomas B.C."/>
            <person name="Malmstrom R."/>
            <person name="Stieglmeier M."/>
            <person name="Klingl A."/>
            <person name="Woyke T."/>
            <person name="Ryan C.M."/>
            <person name="Banfield J.F."/>
        </authorList>
    </citation>
    <scope>NUCLEOTIDE SEQUENCE [LARGE SCALE GENOMIC DNA]</scope>
    <source>
        <strain evidence="4">CG23_combo_of_CG06-09_8_20_14_all_38_19</strain>
    </source>
</reference>
<dbReference type="Gene3D" id="3.60.21.10">
    <property type="match status" value="1"/>
</dbReference>
<dbReference type="SUPFAM" id="SSF56300">
    <property type="entry name" value="Metallo-dependent phosphatases"/>
    <property type="match status" value="1"/>
</dbReference>
<evidence type="ECO:0000313" key="5">
    <source>
        <dbReference type="Proteomes" id="UP000230273"/>
    </source>
</evidence>
<name>A0A2G9YZV5_9BACT</name>
<protein>
    <recommendedName>
        <fullName evidence="2">Phosphoesterase</fullName>
        <ecNumber evidence="2">3.1.4.-</ecNumber>
    </recommendedName>
</protein>
<dbReference type="InterPro" id="IPR029052">
    <property type="entry name" value="Metallo-depent_PP-like"/>
</dbReference>
<evidence type="ECO:0000256" key="2">
    <source>
        <dbReference type="RuleBase" id="RU362039"/>
    </source>
</evidence>
<dbReference type="InterPro" id="IPR000979">
    <property type="entry name" value="Phosphodiesterase_MJ0936/Vps29"/>
</dbReference>
<sequence>MKIAIISDSHDNIPNSKKTINWIVGNKIKYLIHCGDISTADTLKEVLTNYAGRAYIVFGNMDFDRFKIQEYITKNTSRVKYFDKIGEVEFGGKKIAFYHFPELAKKLAKSKKYDIVFYGHTHKPWQEKIGKVKLANPGNVAGLFYKATFAVYDTIIGNLELKIIENLK</sequence>